<name>A0A8E5MHW2_USTVR</name>
<protein>
    <submittedName>
        <fullName evidence="2">Uncharacterized protein</fullName>
    </submittedName>
</protein>
<dbReference type="GeneID" id="66065006"/>
<reference evidence="2" key="1">
    <citation type="submission" date="2020-03" db="EMBL/GenBank/DDBJ databases">
        <title>A mixture of massive structural variations and highly conserved coding sequences in Ustilaginoidea virens genome.</title>
        <authorList>
            <person name="Zhang K."/>
            <person name="Zhao Z."/>
            <person name="Zhang Z."/>
            <person name="Li Y."/>
            <person name="Hsiang T."/>
            <person name="Sun W."/>
        </authorList>
    </citation>
    <scope>NUCLEOTIDE SEQUENCE</scope>
    <source>
        <strain evidence="2">UV-8b</strain>
    </source>
</reference>
<organism evidence="2 3">
    <name type="scientific">Ustilaginoidea virens</name>
    <name type="common">Rice false smut fungus</name>
    <name type="synonym">Villosiclava virens</name>
    <dbReference type="NCBI Taxonomy" id="1159556"/>
    <lineage>
        <taxon>Eukaryota</taxon>
        <taxon>Fungi</taxon>
        <taxon>Dikarya</taxon>
        <taxon>Ascomycota</taxon>
        <taxon>Pezizomycotina</taxon>
        <taxon>Sordariomycetes</taxon>
        <taxon>Hypocreomycetidae</taxon>
        <taxon>Hypocreales</taxon>
        <taxon>Clavicipitaceae</taxon>
        <taxon>Ustilaginoidea</taxon>
    </lineage>
</organism>
<dbReference type="RefSeq" id="XP_042997660.1">
    <property type="nucleotide sequence ID" value="XM_043141726.1"/>
</dbReference>
<dbReference type="AlphaFoldDB" id="A0A8E5MHW2"/>
<evidence type="ECO:0000313" key="2">
    <source>
        <dbReference type="EMBL" id="QUC19987.1"/>
    </source>
</evidence>
<feature type="compositionally biased region" description="Low complexity" evidence="1">
    <location>
        <begin position="49"/>
        <end position="79"/>
    </location>
</feature>
<evidence type="ECO:0000313" key="3">
    <source>
        <dbReference type="Proteomes" id="UP000027002"/>
    </source>
</evidence>
<gene>
    <name evidence="2" type="ORF">UV8b_04228</name>
</gene>
<accession>A0A8E5MHW2</accession>
<feature type="region of interest" description="Disordered" evidence="1">
    <location>
        <begin position="42"/>
        <end position="101"/>
    </location>
</feature>
<dbReference type="EMBL" id="CP072755">
    <property type="protein sequence ID" value="QUC19987.1"/>
    <property type="molecule type" value="Genomic_DNA"/>
</dbReference>
<proteinExistence type="predicted"/>
<keyword evidence="3" id="KW-1185">Reference proteome</keyword>
<dbReference type="Proteomes" id="UP000027002">
    <property type="component" value="Chromosome 3"/>
</dbReference>
<dbReference type="KEGG" id="uvi:66065006"/>
<evidence type="ECO:0000256" key="1">
    <source>
        <dbReference type="SAM" id="MobiDB-lite"/>
    </source>
</evidence>
<sequence>MANELATWRGSQSMWHHSLTAPWTWTWVKWLAHGRPWPATDVRRAPEVTSHNNSSTSNGSTSNNSNNSTSSTSSTSNNSQGNPSLKRRQLPGPALRVPQTG</sequence>